<keyword evidence="5 7" id="KW-0326">Glycosidase</keyword>
<dbReference type="SUPFAM" id="SSF51445">
    <property type="entry name" value="(Trans)glycosidases"/>
    <property type="match status" value="1"/>
</dbReference>
<dbReference type="PANTHER" id="PTHR46323">
    <property type="entry name" value="BETA-GALACTOSIDASE"/>
    <property type="match status" value="1"/>
</dbReference>
<dbReference type="Gene3D" id="2.70.98.10">
    <property type="match status" value="1"/>
</dbReference>
<evidence type="ECO:0000256" key="5">
    <source>
        <dbReference type="ARBA" id="ARBA00023295"/>
    </source>
</evidence>
<dbReference type="PRINTS" id="PR00132">
    <property type="entry name" value="GLHYDRLASE2"/>
</dbReference>
<reference evidence="9 10" key="1">
    <citation type="journal article" date="2016" name="Front. Microbiol.">
        <title>Comprehensive Phylogenetic Analysis of Bovine Non-aureus Staphylococci Species Based on Whole-Genome Sequencing.</title>
        <authorList>
            <person name="Naushad S."/>
            <person name="Barkema H.W."/>
            <person name="Luby C."/>
            <person name="Condas L.A."/>
            <person name="Nobrega D.B."/>
            <person name="Carson D.A."/>
            <person name="De Buck J."/>
        </authorList>
    </citation>
    <scope>NUCLEOTIDE SEQUENCE [LARGE SCALE GENOMIC DNA]</scope>
    <source>
        <strain evidence="9 10">SNUC 1231</strain>
    </source>
</reference>
<feature type="domain" description="Beta galactosidase small chain/" evidence="8">
    <location>
        <begin position="720"/>
        <end position="989"/>
    </location>
</feature>
<name>A0A9Q6MVX3_9STAP</name>
<dbReference type="InterPro" id="IPR006103">
    <property type="entry name" value="Glyco_hydro_2_cat"/>
</dbReference>
<dbReference type="GO" id="GO:0030246">
    <property type="term" value="F:carbohydrate binding"/>
    <property type="evidence" value="ECO:0007669"/>
    <property type="project" value="InterPro"/>
</dbReference>
<dbReference type="RefSeq" id="WP_107544753.1">
    <property type="nucleotide sequence ID" value="NZ_JAMWUX010000002.1"/>
</dbReference>
<proteinExistence type="inferred from homology"/>
<dbReference type="Gene3D" id="2.60.120.260">
    <property type="entry name" value="Galactose-binding domain-like"/>
    <property type="match status" value="1"/>
</dbReference>
<accession>A0A9Q6MVX3</accession>
<sequence>MNFKFHTDIEKQSVNALPKHAYFVPYTSKTEAFSNPKREHMNRVTLLNGTWKFRYFESLNEFLNQHELLEFDEIPVPSVWNLHGYDQLQYTNVQYPIPYDPPYVPEKNPCGFYQKDFDIKNYDEKLDYHLNFEGVAGAYYVWVNNQFVGYGQIAHGINEFDISSFVAAQNNKIEVLVFKYSDATYFEDQDMFRHSGIFRDVYVVGRSEKRIIDFKIETKLGEYEAATIEVAILKQKQNPEVTYQLLDNEGNVIAGDHAALEGCSITVPEAKLWSAERPYLYELFVITADEVISQKIGIREVTISNNKLLINDQAIKLRGVNYHDSDPETGYSISKERLLEDFKLMKAGNFNAIRTAHYPKSPYFYELANQYGFYVMSEADLETHGVVLLYGEENNEDYNLIADDKRFEKPIIERVVSSIVPLKNFTSIISWSMGNEAGFGCNFERALEQAKQLDTTRPLHYEGALYAEDHHDLSLIDMISRMYPSTDELVQRYLSKEDLDKPIVLCEYAHAMGNSPGGLKEYHELMENYDAFIGGFVWEWCDHAIKTTIQNGASVYRYGGDFGEKVHDGNFCVDGIVNPDRVPHDNYFEFQQIHRPIILKEHSATNYIFENRLDFVDVSEIINVICTVTYRDGEKVVFELELPEFKPHTIIEMNLSEHIMLDKVSDVSFAYVVKKEQLLLQQGAYLGTDQVIYKRRNIAALNDKQQENVSLIKDTSQEVVVKYQNWYYVFDKHCGVLSKVVHEQHILVNDPIQLTVWRAPTDNDSHVKVEWEKMNYDSLRPRVYKTSVKQHHDGSITICFDLALIEDRRPKVMTGKLTWSVLNQGEISVDYNMKKEARAPFLPRFGMTFKLSEQFEALKYYGFGPFCSYIDKREASYLDMFETTVTQNFEHHIMPQETGSHIDTSYIALTDGQYQAEVIAEKPISFNAKHYSDYQLTVANHDDELTAEPYTFLTIDEGQSGIGTNSCGPRLPEKYQLDQSQFELKYKIKFNKL</sequence>
<dbReference type="Pfam" id="PF02837">
    <property type="entry name" value="Glyco_hydro_2_N"/>
    <property type="match status" value="1"/>
</dbReference>
<keyword evidence="4 7" id="KW-0378">Hydrolase</keyword>
<dbReference type="EC" id="3.2.1.23" evidence="3 7"/>
<evidence type="ECO:0000256" key="3">
    <source>
        <dbReference type="ARBA" id="ARBA00012756"/>
    </source>
</evidence>
<dbReference type="SMART" id="SM01038">
    <property type="entry name" value="Bgal_small_N"/>
    <property type="match status" value="1"/>
</dbReference>
<dbReference type="InterPro" id="IPR004199">
    <property type="entry name" value="B-gal_small/dom_5"/>
</dbReference>
<evidence type="ECO:0000256" key="4">
    <source>
        <dbReference type="ARBA" id="ARBA00022801"/>
    </source>
</evidence>
<dbReference type="InterPro" id="IPR050347">
    <property type="entry name" value="Bact_Beta-galactosidase"/>
</dbReference>
<dbReference type="Pfam" id="PF02836">
    <property type="entry name" value="Glyco_hydro_2_C"/>
    <property type="match status" value="1"/>
</dbReference>
<dbReference type="InterPro" id="IPR011013">
    <property type="entry name" value="Gal_mutarotase_sf_dom"/>
</dbReference>
<evidence type="ECO:0000313" key="10">
    <source>
        <dbReference type="Proteomes" id="UP000241960"/>
    </source>
</evidence>
<dbReference type="InterPro" id="IPR006102">
    <property type="entry name" value="Ig-like_GH2"/>
</dbReference>
<evidence type="ECO:0000256" key="6">
    <source>
        <dbReference type="ARBA" id="ARBA00032230"/>
    </source>
</evidence>
<dbReference type="InterPro" id="IPR013783">
    <property type="entry name" value="Ig-like_fold"/>
</dbReference>
<dbReference type="InterPro" id="IPR017853">
    <property type="entry name" value="GH"/>
</dbReference>
<dbReference type="GO" id="GO:0009341">
    <property type="term" value="C:beta-galactosidase complex"/>
    <property type="evidence" value="ECO:0007669"/>
    <property type="project" value="InterPro"/>
</dbReference>
<comment type="caution">
    <text evidence="9">The sequence shown here is derived from an EMBL/GenBank/DDBJ whole genome shotgun (WGS) entry which is preliminary data.</text>
</comment>
<dbReference type="InterPro" id="IPR006104">
    <property type="entry name" value="Glyco_hydro_2_N"/>
</dbReference>
<dbReference type="AlphaFoldDB" id="A0A9Q6MVX3"/>
<dbReference type="EMBL" id="PZFQ01000002">
    <property type="protein sequence ID" value="PTI77562.1"/>
    <property type="molecule type" value="Genomic_DNA"/>
</dbReference>
<dbReference type="Gene3D" id="2.60.40.10">
    <property type="entry name" value="Immunoglobulins"/>
    <property type="match status" value="1"/>
</dbReference>
<dbReference type="SUPFAM" id="SSF49785">
    <property type="entry name" value="Galactose-binding domain-like"/>
    <property type="match status" value="1"/>
</dbReference>
<dbReference type="GO" id="GO:0005990">
    <property type="term" value="P:lactose catabolic process"/>
    <property type="evidence" value="ECO:0007669"/>
    <property type="project" value="TreeGrafter"/>
</dbReference>
<evidence type="ECO:0000256" key="2">
    <source>
        <dbReference type="ARBA" id="ARBA00007401"/>
    </source>
</evidence>
<gene>
    <name evidence="9" type="ORF">BU058_01060</name>
</gene>
<evidence type="ECO:0000256" key="1">
    <source>
        <dbReference type="ARBA" id="ARBA00001412"/>
    </source>
</evidence>
<dbReference type="Pfam" id="PF02929">
    <property type="entry name" value="Bgal_small_N"/>
    <property type="match status" value="1"/>
</dbReference>
<dbReference type="Pfam" id="PF00703">
    <property type="entry name" value="Glyco_hydro_2"/>
    <property type="match status" value="1"/>
</dbReference>
<dbReference type="SUPFAM" id="SSF74650">
    <property type="entry name" value="Galactose mutarotase-like"/>
    <property type="match status" value="1"/>
</dbReference>
<dbReference type="SUPFAM" id="SSF49303">
    <property type="entry name" value="beta-Galactosidase/glucuronidase domain"/>
    <property type="match status" value="1"/>
</dbReference>
<dbReference type="InterPro" id="IPR008979">
    <property type="entry name" value="Galactose-bd-like_sf"/>
</dbReference>
<comment type="catalytic activity">
    <reaction evidence="1 7">
        <text>Hydrolysis of terminal non-reducing beta-D-galactose residues in beta-D-galactosides.</text>
        <dbReference type="EC" id="3.2.1.23"/>
    </reaction>
</comment>
<evidence type="ECO:0000313" key="9">
    <source>
        <dbReference type="EMBL" id="PTI77562.1"/>
    </source>
</evidence>
<dbReference type="Gene3D" id="3.20.20.80">
    <property type="entry name" value="Glycosidases"/>
    <property type="match status" value="1"/>
</dbReference>
<dbReference type="InterPro" id="IPR014718">
    <property type="entry name" value="GH-type_carb-bd"/>
</dbReference>
<dbReference type="PANTHER" id="PTHR46323:SF2">
    <property type="entry name" value="BETA-GALACTOSIDASE"/>
    <property type="match status" value="1"/>
</dbReference>
<dbReference type="GO" id="GO:0004565">
    <property type="term" value="F:beta-galactosidase activity"/>
    <property type="evidence" value="ECO:0007669"/>
    <property type="project" value="UniProtKB-EC"/>
</dbReference>
<evidence type="ECO:0000256" key="7">
    <source>
        <dbReference type="RuleBase" id="RU361154"/>
    </source>
</evidence>
<dbReference type="Proteomes" id="UP000241960">
    <property type="component" value="Unassembled WGS sequence"/>
</dbReference>
<evidence type="ECO:0000259" key="8">
    <source>
        <dbReference type="SMART" id="SM01038"/>
    </source>
</evidence>
<dbReference type="InterPro" id="IPR006101">
    <property type="entry name" value="Glyco_hydro_2"/>
</dbReference>
<protein>
    <recommendedName>
        <fullName evidence="3 7">Beta-galactosidase</fullName>
        <ecNumber evidence="3 7">3.2.1.23</ecNumber>
    </recommendedName>
    <alternativeName>
        <fullName evidence="6 7">Lactase</fullName>
    </alternativeName>
</protein>
<dbReference type="InterPro" id="IPR023230">
    <property type="entry name" value="Glyco_hydro_2_CS"/>
</dbReference>
<organism evidence="9 10">
    <name type="scientific">Staphylococcus succinus</name>
    <dbReference type="NCBI Taxonomy" id="61015"/>
    <lineage>
        <taxon>Bacteria</taxon>
        <taxon>Bacillati</taxon>
        <taxon>Bacillota</taxon>
        <taxon>Bacilli</taxon>
        <taxon>Bacillales</taxon>
        <taxon>Staphylococcaceae</taxon>
        <taxon>Staphylococcus</taxon>
    </lineage>
</organism>
<comment type="similarity">
    <text evidence="2 7">Belongs to the glycosyl hydrolase 2 family.</text>
</comment>
<dbReference type="InterPro" id="IPR036156">
    <property type="entry name" value="Beta-gal/glucu_dom_sf"/>
</dbReference>
<dbReference type="PROSITE" id="PS00719">
    <property type="entry name" value="GLYCOSYL_HYDROL_F2_1"/>
    <property type="match status" value="1"/>
</dbReference>